<evidence type="ECO:0000256" key="4">
    <source>
        <dbReference type="ARBA" id="ARBA00022729"/>
    </source>
</evidence>
<feature type="transmembrane region" description="Helical" evidence="7">
    <location>
        <begin position="7"/>
        <end position="32"/>
    </location>
</feature>
<dbReference type="InterPro" id="IPR050957">
    <property type="entry name" value="BMP_lipoprotein"/>
</dbReference>
<gene>
    <name evidence="9" type="ORF">NVIE_007390</name>
</gene>
<keyword evidence="4" id="KW-0732">Signal</keyword>
<evidence type="ECO:0000256" key="6">
    <source>
        <dbReference type="ARBA" id="ARBA00023288"/>
    </source>
</evidence>
<dbReference type="HOGENOM" id="CLU_038813_1_1_2"/>
<dbReference type="KEGG" id="nvn:NVIE_007390"/>
<keyword evidence="7" id="KW-0812">Transmembrane</keyword>
<evidence type="ECO:0000256" key="7">
    <source>
        <dbReference type="SAM" id="Phobius"/>
    </source>
</evidence>
<evidence type="ECO:0000256" key="2">
    <source>
        <dbReference type="ARBA" id="ARBA00008610"/>
    </source>
</evidence>
<feature type="domain" description="ABC transporter substrate-binding protein PnrA-like" evidence="8">
    <location>
        <begin position="51"/>
        <end position="306"/>
    </location>
</feature>
<comment type="subcellular location">
    <subcellularLocation>
        <location evidence="1">Cell membrane</location>
        <topology evidence="1">Lipid-anchor</topology>
    </subcellularLocation>
</comment>
<evidence type="ECO:0000259" key="8">
    <source>
        <dbReference type="Pfam" id="PF02608"/>
    </source>
</evidence>
<evidence type="ECO:0000313" key="9">
    <source>
        <dbReference type="EMBL" id="AIC14949.1"/>
    </source>
</evidence>
<dbReference type="GO" id="GO:0005886">
    <property type="term" value="C:plasma membrane"/>
    <property type="evidence" value="ECO:0007669"/>
    <property type="project" value="UniProtKB-SubCell"/>
</dbReference>
<comment type="similarity">
    <text evidence="2">Belongs to the BMP lipoprotein family.</text>
</comment>
<dbReference type="PANTHER" id="PTHR34296:SF2">
    <property type="entry name" value="ABC TRANSPORTER GUANOSINE-BINDING PROTEIN NUPN"/>
    <property type="match status" value="1"/>
</dbReference>
<evidence type="ECO:0000256" key="1">
    <source>
        <dbReference type="ARBA" id="ARBA00004193"/>
    </source>
</evidence>
<keyword evidence="3" id="KW-1003">Cell membrane</keyword>
<proteinExistence type="inferred from homology"/>
<dbReference type="CDD" id="cd06304">
    <property type="entry name" value="PBP1_BmpA_Med_PnrA-like"/>
    <property type="match status" value="1"/>
</dbReference>
<keyword evidence="6" id="KW-0449">Lipoprotein</keyword>
<dbReference type="AlphaFoldDB" id="A0A060HE73"/>
<dbReference type="InterPro" id="IPR028082">
    <property type="entry name" value="Peripla_BP_I"/>
</dbReference>
<dbReference type="Gene3D" id="3.40.50.2300">
    <property type="match status" value="2"/>
</dbReference>
<dbReference type="Proteomes" id="UP000027093">
    <property type="component" value="Chromosome"/>
</dbReference>
<dbReference type="EMBL" id="CP007536">
    <property type="protein sequence ID" value="AIC14949.1"/>
    <property type="molecule type" value="Genomic_DNA"/>
</dbReference>
<dbReference type="SUPFAM" id="SSF53822">
    <property type="entry name" value="Periplasmic binding protein-like I"/>
    <property type="match status" value="1"/>
</dbReference>
<evidence type="ECO:0000313" key="10">
    <source>
        <dbReference type="Proteomes" id="UP000027093"/>
    </source>
</evidence>
<dbReference type="STRING" id="926571.NVIE_007390"/>
<keyword evidence="10" id="KW-1185">Reference proteome</keyword>
<evidence type="ECO:0000256" key="3">
    <source>
        <dbReference type="ARBA" id="ARBA00022475"/>
    </source>
</evidence>
<keyword evidence="7" id="KW-1133">Transmembrane helix</keyword>
<reference evidence="9 10" key="1">
    <citation type="journal article" date="2014" name="Int. J. Syst. Evol. Microbiol.">
        <title>Nitrososphaera viennensis gen. nov., sp. nov., an aerobic and mesophilic, ammonia-oxidizing archaeon from soil and a member of the archaeal phylum Thaumarchaeota.</title>
        <authorList>
            <person name="Stieglmeier M."/>
            <person name="Klingl A."/>
            <person name="Alves R.J."/>
            <person name="Rittmann S.K."/>
            <person name="Melcher M."/>
            <person name="Leisch N."/>
            <person name="Schleper C."/>
        </authorList>
    </citation>
    <scope>NUCLEOTIDE SEQUENCE [LARGE SCALE GENOMIC DNA]</scope>
    <source>
        <strain evidence="9">EN76</strain>
    </source>
</reference>
<dbReference type="PANTHER" id="PTHR34296">
    <property type="entry name" value="TRANSCRIPTIONAL ACTIVATOR PROTEIN MED"/>
    <property type="match status" value="1"/>
</dbReference>
<dbReference type="Pfam" id="PF02608">
    <property type="entry name" value="Bmp"/>
    <property type="match status" value="1"/>
</dbReference>
<sequence>MPGSARTYSAIAGIAVTAVAVAIFVVLIIPALSQQQQQQNPSDQQRKSSLKVAVVTDALFSDRGWGESSLNAAKQIERKYGFEVATQDNVEIPDIESVLEKYADAGYDLIIAHGVQWGEPALSVGRQHPDVKIVVFAGLVKSENVASIFPMQQEGSFLLGAIAGMMTKTNVIGYVGGEEYPSVINILEGYKQGAKTVNPDVRIIWTYLNDWDNPAKGKEAATSIIRQKADVIFHVADTSGHGVIQAAKENGGVYALGAVQDQNSLAPDTVLSSFILDVDKAYDQAVDSVVKGDFKGEIYKSGIETGKGAPGDGIVYLAPFHGLKDKVPENVNARLQELLADVLEKRLVVPERLEETTTVAGRI</sequence>
<organism evidence="9 10">
    <name type="scientific">Nitrososphaera viennensis EN76</name>
    <dbReference type="NCBI Taxonomy" id="926571"/>
    <lineage>
        <taxon>Archaea</taxon>
        <taxon>Nitrososphaerota</taxon>
        <taxon>Nitrososphaeria</taxon>
        <taxon>Nitrososphaerales</taxon>
        <taxon>Nitrososphaeraceae</taxon>
        <taxon>Nitrososphaera</taxon>
    </lineage>
</organism>
<protein>
    <submittedName>
        <fullName evidence="9">Bmp family protein</fullName>
    </submittedName>
</protein>
<keyword evidence="5 7" id="KW-0472">Membrane</keyword>
<dbReference type="InterPro" id="IPR003760">
    <property type="entry name" value="PnrA-like"/>
</dbReference>
<evidence type="ECO:0000256" key="5">
    <source>
        <dbReference type="ARBA" id="ARBA00023136"/>
    </source>
</evidence>
<name>A0A060HE73_9ARCH</name>
<accession>A0A060HE73</accession>